<reference evidence="2" key="1">
    <citation type="journal article" date="2022" name="Int. J. Mol. Sci.">
        <title>Draft Genome of Tanacetum Coccineum: Genomic Comparison of Closely Related Tanacetum-Family Plants.</title>
        <authorList>
            <person name="Yamashiro T."/>
            <person name="Shiraishi A."/>
            <person name="Nakayama K."/>
            <person name="Satake H."/>
        </authorList>
    </citation>
    <scope>NUCLEOTIDE SEQUENCE</scope>
</reference>
<evidence type="ECO:0000313" key="3">
    <source>
        <dbReference type="Proteomes" id="UP001151760"/>
    </source>
</evidence>
<accession>A0ABQ4Y471</accession>
<name>A0ABQ4Y471_9ASTR</name>
<evidence type="ECO:0000256" key="1">
    <source>
        <dbReference type="SAM" id="MobiDB-lite"/>
    </source>
</evidence>
<keyword evidence="3" id="KW-1185">Reference proteome</keyword>
<evidence type="ECO:0000313" key="2">
    <source>
        <dbReference type="EMBL" id="GJS71830.1"/>
    </source>
</evidence>
<feature type="compositionally biased region" description="Basic and acidic residues" evidence="1">
    <location>
        <begin position="102"/>
        <end position="120"/>
    </location>
</feature>
<organism evidence="2 3">
    <name type="scientific">Tanacetum coccineum</name>
    <dbReference type="NCBI Taxonomy" id="301880"/>
    <lineage>
        <taxon>Eukaryota</taxon>
        <taxon>Viridiplantae</taxon>
        <taxon>Streptophyta</taxon>
        <taxon>Embryophyta</taxon>
        <taxon>Tracheophyta</taxon>
        <taxon>Spermatophyta</taxon>
        <taxon>Magnoliopsida</taxon>
        <taxon>eudicotyledons</taxon>
        <taxon>Gunneridae</taxon>
        <taxon>Pentapetalae</taxon>
        <taxon>asterids</taxon>
        <taxon>campanulids</taxon>
        <taxon>Asterales</taxon>
        <taxon>Asteraceae</taxon>
        <taxon>Asteroideae</taxon>
        <taxon>Anthemideae</taxon>
        <taxon>Anthemidinae</taxon>
        <taxon>Tanacetum</taxon>
    </lineage>
</organism>
<dbReference type="Proteomes" id="UP001151760">
    <property type="component" value="Unassembled WGS sequence"/>
</dbReference>
<sequence>MDVGMNKMMMKFLRDGGGDVVAVGSHGRRMNNFFHFDPHKRTLVPRVQLTTAADEEVAKRSGILDKGLKFHTLGYASKHVRESNKEVKQGTDIAKISRKRSKPDNHEHGNGRAHKEPGECYQKSTKEAQECHITDCHAGNPCELRFDLTDHNRDPIIGRNEEPGLMGSCNKLWT</sequence>
<protein>
    <submittedName>
        <fullName evidence="2">Uncharacterized protein</fullName>
    </submittedName>
</protein>
<dbReference type="EMBL" id="BQNB010010035">
    <property type="protein sequence ID" value="GJS71830.1"/>
    <property type="molecule type" value="Genomic_DNA"/>
</dbReference>
<feature type="region of interest" description="Disordered" evidence="1">
    <location>
        <begin position="97"/>
        <end position="120"/>
    </location>
</feature>
<reference evidence="2" key="2">
    <citation type="submission" date="2022-01" db="EMBL/GenBank/DDBJ databases">
        <authorList>
            <person name="Yamashiro T."/>
            <person name="Shiraishi A."/>
            <person name="Satake H."/>
            <person name="Nakayama K."/>
        </authorList>
    </citation>
    <scope>NUCLEOTIDE SEQUENCE</scope>
</reference>
<proteinExistence type="predicted"/>
<comment type="caution">
    <text evidence="2">The sequence shown here is derived from an EMBL/GenBank/DDBJ whole genome shotgun (WGS) entry which is preliminary data.</text>
</comment>
<gene>
    <name evidence="2" type="ORF">Tco_0704671</name>
</gene>